<evidence type="ECO:0000313" key="3">
    <source>
        <dbReference type="Proteomes" id="UP000218427"/>
    </source>
</evidence>
<feature type="compositionally biased region" description="Polar residues" evidence="1">
    <location>
        <begin position="84"/>
        <end position="102"/>
    </location>
</feature>
<organism evidence="2 3">
    <name type="scientific">Microbulbifer flavimaris</name>
    <dbReference type="NCBI Taxonomy" id="1781068"/>
    <lineage>
        <taxon>Bacteria</taxon>
        <taxon>Pseudomonadati</taxon>
        <taxon>Pseudomonadota</taxon>
        <taxon>Gammaproteobacteria</taxon>
        <taxon>Cellvibrionales</taxon>
        <taxon>Microbulbiferaceae</taxon>
        <taxon>Microbulbifer</taxon>
    </lineage>
</organism>
<protein>
    <submittedName>
        <fullName evidence="2">ATPase</fullName>
    </submittedName>
</protein>
<comment type="caution">
    <text evidence="2">The sequence shown here is derived from an EMBL/GenBank/DDBJ whole genome shotgun (WGS) entry which is preliminary data.</text>
</comment>
<dbReference type="EMBL" id="LRFG02000002">
    <property type="protein sequence ID" value="PCO05993.1"/>
    <property type="molecule type" value="Genomic_DNA"/>
</dbReference>
<feature type="compositionally biased region" description="Polar residues" evidence="1">
    <location>
        <begin position="1"/>
        <end position="13"/>
    </location>
</feature>
<dbReference type="InterPro" id="IPR013320">
    <property type="entry name" value="ConA-like_dom_sf"/>
</dbReference>
<dbReference type="RefSeq" id="WP_082679484.1">
    <property type="nucleotide sequence ID" value="NZ_LRFG02000002.1"/>
</dbReference>
<keyword evidence="3" id="KW-1185">Reference proteome</keyword>
<name>A0ABX4I1T6_9GAMM</name>
<accession>A0ABX4I1T6</accession>
<feature type="compositionally biased region" description="Polar residues" evidence="1">
    <location>
        <begin position="37"/>
        <end position="51"/>
    </location>
</feature>
<dbReference type="SUPFAM" id="SSF49899">
    <property type="entry name" value="Concanavalin A-like lectins/glucanases"/>
    <property type="match status" value="1"/>
</dbReference>
<evidence type="ECO:0000256" key="1">
    <source>
        <dbReference type="SAM" id="MobiDB-lite"/>
    </source>
</evidence>
<proteinExistence type="predicted"/>
<dbReference type="Pfam" id="PF13385">
    <property type="entry name" value="Laminin_G_3"/>
    <property type="match status" value="1"/>
</dbReference>
<gene>
    <name evidence="2" type="ORF">AWR36_008340</name>
</gene>
<sequence>MISAQPASLSSESVAAPLRAEPSGTRRESIPGGLSARSLSQTVPYGSARNGTFPSLTRLRSGLTASGLFFAALVLSACSGGSGQDTEQQPNLNPETDDTSYSGPAPATEEVQQYKRFIWDNLAAENRCGSCHIEDGQSPQFVRGDDINLAFDEGRSLVNLTQPAESRLVTKVGGGHNCWLASASACAEIITNYIQEWAQESGSLVNSISLTAPVEREVGASKSFPASGGNFSSTVYPLLRTYCAGCHSEDAGTAQQPYFASADVNAAYEAARSKINLENPADSRFSVRLGKEFHNCWSDCASDEAEMTAAIQAFADAIPLTEVDSSWVISKALLLTDGIVASSGGRIENNAVALYEFKTGTGTTAFDTSGVNPAADLTLSGDVEWLGSWGIQLKGGKAQAATASSSKLFDRLTASGEYSIETWVAPANVSQEGPARIVTYSGGNDIRNFTLGQAMYNYVFQNRSDSTDANGMPALITADMDERVQATLQHVVATYDPIEGRKLYVNGEFTGDMDPAEVDGLNTWDDTFALALGSEVSNDNAWEGSIRLLAIHSRALSAEDIANNFDAGVGEKYLLLFKVDEHTGVQDSYIMFTTQLFDNYGYLFSEPKFISLDENASISSIPIEGMRIGINGREAEVGQAWAELSATVDTANYVPGEGQLLSRLGTIITLDKGPEFDEFFLTFERIGNSSFARVEPTPAPPATPADLIPQPRIGLRRFEQIHAALSRATGIAQSHPDVAETWEKVKRQLPVESDIQGFLAAQQMGITQLAVKYCSTLVDSAARDSYFPGFDFSAPADTAFDSAAEKAQIIDPLVKNLLAHEMTWQHDGVTSQLSTAPDLTSIEGELSSLIDRMTACGGSCAADRTPTTVKAACAAAMGSAMILIH</sequence>
<reference evidence="2" key="1">
    <citation type="submission" date="2017-08" db="EMBL/GenBank/DDBJ databases">
        <title>Microbulbifer marisrubri sp. nov., a halophilic alphaproteobacterium isolated from marine sediment of the Yellow Sea, China.</title>
        <authorList>
            <person name="Zhang G."/>
            <person name="Xiong Q."/>
        </authorList>
    </citation>
    <scope>NUCLEOTIDE SEQUENCE [LARGE SCALE GENOMIC DNA]</scope>
    <source>
        <strain evidence="2">WRN-8</strain>
    </source>
</reference>
<dbReference type="Gene3D" id="2.60.120.200">
    <property type="match status" value="1"/>
</dbReference>
<feature type="region of interest" description="Disordered" evidence="1">
    <location>
        <begin position="1"/>
        <end position="51"/>
    </location>
</feature>
<evidence type="ECO:0000313" key="2">
    <source>
        <dbReference type="EMBL" id="PCO05993.1"/>
    </source>
</evidence>
<dbReference type="Proteomes" id="UP000218427">
    <property type="component" value="Unassembled WGS sequence"/>
</dbReference>
<feature type="region of interest" description="Disordered" evidence="1">
    <location>
        <begin position="81"/>
        <end position="106"/>
    </location>
</feature>